<keyword evidence="3" id="KW-1185">Reference proteome</keyword>
<protein>
    <submittedName>
        <fullName evidence="2">Uncharacterized protein</fullName>
    </submittedName>
</protein>
<dbReference type="AlphaFoldDB" id="A0A4R2BD78"/>
<feature type="transmembrane region" description="Helical" evidence="1">
    <location>
        <begin position="6"/>
        <end position="29"/>
    </location>
</feature>
<keyword evidence="1" id="KW-1133">Transmembrane helix</keyword>
<comment type="caution">
    <text evidence="2">The sequence shown here is derived from an EMBL/GenBank/DDBJ whole genome shotgun (WGS) entry which is preliminary data.</text>
</comment>
<reference evidence="2 3" key="1">
    <citation type="journal article" date="2015" name="Stand. Genomic Sci.">
        <title>Genomic Encyclopedia of Bacterial and Archaeal Type Strains, Phase III: the genomes of soil and plant-associated and newly described type strains.</title>
        <authorList>
            <person name="Whitman W.B."/>
            <person name="Woyke T."/>
            <person name="Klenk H.P."/>
            <person name="Zhou Y."/>
            <person name="Lilburn T.G."/>
            <person name="Beck B.J."/>
            <person name="De Vos P."/>
            <person name="Vandamme P."/>
            <person name="Eisen J.A."/>
            <person name="Garrity G."/>
            <person name="Hugenholtz P."/>
            <person name="Kyrpides N.C."/>
        </authorList>
    </citation>
    <scope>NUCLEOTIDE SEQUENCE [LARGE SCALE GENOMIC DNA]</scope>
    <source>
        <strain evidence="2 3">CV53</strain>
    </source>
</reference>
<dbReference type="EMBL" id="SLVV01000008">
    <property type="protein sequence ID" value="TCN24172.1"/>
    <property type="molecule type" value="Genomic_DNA"/>
</dbReference>
<dbReference type="Proteomes" id="UP000295689">
    <property type="component" value="Unassembled WGS sequence"/>
</dbReference>
<name>A0A4R2BD78_9BACI</name>
<keyword evidence="1" id="KW-0812">Transmembrane</keyword>
<gene>
    <name evidence="2" type="ORF">EV146_108287</name>
</gene>
<keyword evidence="1" id="KW-0472">Membrane</keyword>
<accession>A0A4R2BD78</accession>
<evidence type="ECO:0000313" key="2">
    <source>
        <dbReference type="EMBL" id="TCN24172.1"/>
    </source>
</evidence>
<evidence type="ECO:0000256" key="1">
    <source>
        <dbReference type="SAM" id="Phobius"/>
    </source>
</evidence>
<proteinExistence type="predicted"/>
<sequence>MEEQGNFLVGFLWGTSLSVPLWIALLGWLKIIINLL</sequence>
<evidence type="ECO:0000313" key="3">
    <source>
        <dbReference type="Proteomes" id="UP000295689"/>
    </source>
</evidence>
<organism evidence="2 3">
    <name type="scientific">Mesobacillus foraminis</name>
    <dbReference type="NCBI Taxonomy" id="279826"/>
    <lineage>
        <taxon>Bacteria</taxon>
        <taxon>Bacillati</taxon>
        <taxon>Bacillota</taxon>
        <taxon>Bacilli</taxon>
        <taxon>Bacillales</taxon>
        <taxon>Bacillaceae</taxon>
        <taxon>Mesobacillus</taxon>
    </lineage>
</organism>